<dbReference type="PROSITE" id="PS51257">
    <property type="entry name" value="PROKAR_LIPOPROTEIN"/>
    <property type="match status" value="1"/>
</dbReference>
<proteinExistence type="predicted"/>
<dbReference type="SUPFAM" id="SSF50939">
    <property type="entry name" value="Sialidases"/>
    <property type="match status" value="1"/>
</dbReference>
<protein>
    <recommendedName>
        <fullName evidence="4">BNR repeat-like domain-containing protein</fullName>
    </recommendedName>
</protein>
<accession>A0A1H0AAQ8</accession>
<feature type="chain" id="PRO_5011580937" description="BNR repeat-like domain-containing protein" evidence="1">
    <location>
        <begin position="22"/>
        <end position="387"/>
    </location>
</feature>
<dbReference type="OrthoDB" id="4894058at2"/>
<dbReference type="EMBL" id="FNIC01000002">
    <property type="protein sequence ID" value="SDN30565.1"/>
    <property type="molecule type" value="Genomic_DNA"/>
</dbReference>
<keyword evidence="3" id="KW-1185">Reference proteome</keyword>
<feature type="signal peptide" evidence="1">
    <location>
        <begin position="1"/>
        <end position="21"/>
    </location>
</feature>
<reference evidence="2 3" key="1">
    <citation type="submission" date="2016-10" db="EMBL/GenBank/DDBJ databases">
        <authorList>
            <person name="de Groot N.N."/>
        </authorList>
    </citation>
    <scope>NUCLEOTIDE SEQUENCE [LARGE SCALE GENOMIC DNA]</scope>
    <source>
        <strain evidence="2 3">CGMCC 1.11147</strain>
    </source>
</reference>
<name>A0A1H0AAQ8_9ACTN</name>
<dbReference type="Proteomes" id="UP000199004">
    <property type="component" value="Unassembled WGS sequence"/>
</dbReference>
<evidence type="ECO:0000313" key="3">
    <source>
        <dbReference type="Proteomes" id="UP000199004"/>
    </source>
</evidence>
<dbReference type="RefSeq" id="WP_091024192.1">
    <property type="nucleotide sequence ID" value="NZ_BKAE01000011.1"/>
</dbReference>
<evidence type="ECO:0000313" key="2">
    <source>
        <dbReference type="EMBL" id="SDN30565.1"/>
    </source>
</evidence>
<dbReference type="InterPro" id="IPR036278">
    <property type="entry name" value="Sialidase_sf"/>
</dbReference>
<sequence>MRALTALAVCAALAAASCTTAYDEPPGPETVELAWAYVDLPQPPGPAGRVAVREAVSCADTWWLVGGVLGADGEGFPAGWRSDDGGVTWTSVRFAAREYWAERALLASVACHGDRVVMVGAKSGGAHGNPRVSTWRQRADGVFVDVSAPFPLYGGPSAVSVGRVEGGPSGWLISGNRTAGAAVWVAANDHDFVLVDDDPALVRDEEVDTLAIDHVHDGTGWTVVGSGQVDDGGQVVPMAWSSVNGMTWERQEVPADEGFGDLERVAATDDGVLALGLRGDAFGAWRRTDGTWRLGEEFGAVDPDGYAFRGASGLATDGDDAIAAVSDGSSYGLWAKLGPAAWAPVDVPVAPDAGGGQVLTVAGADGTVLLLADDGQTGRLWRAEWPE</sequence>
<dbReference type="AlphaFoldDB" id="A0A1H0AAQ8"/>
<evidence type="ECO:0000256" key="1">
    <source>
        <dbReference type="SAM" id="SignalP"/>
    </source>
</evidence>
<gene>
    <name evidence="2" type="ORF">SAMN05192576_1982</name>
</gene>
<organism evidence="2 3">
    <name type="scientific">Nocardioides szechwanensis</name>
    <dbReference type="NCBI Taxonomy" id="1005944"/>
    <lineage>
        <taxon>Bacteria</taxon>
        <taxon>Bacillati</taxon>
        <taxon>Actinomycetota</taxon>
        <taxon>Actinomycetes</taxon>
        <taxon>Propionibacteriales</taxon>
        <taxon>Nocardioidaceae</taxon>
        <taxon>Nocardioides</taxon>
    </lineage>
</organism>
<evidence type="ECO:0008006" key="4">
    <source>
        <dbReference type="Google" id="ProtNLM"/>
    </source>
</evidence>
<keyword evidence="1" id="KW-0732">Signal</keyword>
<dbReference type="STRING" id="1005944.SAMN05192576_1982"/>